<dbReference type="EMBL" id="MTKT01004609">
    <property type="protein sequence ID" value="OWM70555.1"/>
    <property type="molecule type" value="Genomic_DNA"/>
</dbReference>
<gene>
    <name evidence="2" type="ORF">CDL15_Pgr014228</name>
</gene>
<protein>
    <submittedName>
        <fullName evidence="2">Uncharacterized protein</fullName>
    </submittedName>
</protein>
<evidence type="ECO:0000313" key="3">
    <source>
        <dbReference type="Proteomes" id="UP000197138"/>
    </source>
</evidence>
<feature type="region of interest" description="Disordered" evidence="1">
    <location>
        <begin position="60"/>
        <end position="90"/>
    </location>
</feature>
<organism evidence="2 3">
    <name type="scientific">Punica granatum</name>
    <name type="common">Pomegranate</name>
    <dbReference type="NCBI Taxonomy" id="22663"/>
    <lineage>
        <taxon>Eukaryota</taxon>
        <taxon>Viridiplantae</taxon>
        <taxon>Streptophyta</taxon>
        <taxon>Embryophyta</taxon>
        <taxon>Tracheophyta</taxon>
        <taxon>Spermatophyta</taxon>
        <taxon>Magnoliopsida</taxon>
        <taxon>eudicotyledons</taxon>
        <taxon>Gunneridae</taxon>
        <taxon>Pentapetalae</taxon>
        <taxon>rosids</taxon>
        <taxon>malvids</taxon>
        <taxon>Myrtales</taxon>
        <taxon>Lythraceae</taxon>
        <taxon>Punica</taxon>
    </lineage>
</organism>
<feature type="region of interest" description="Disordered" evidence="1">
    <location>
        <begin position="1"/>
        <end position="27"/>
    </location>
</feature>
<reference evidence="3" key="1">
    <citation type="journal article" date="2017" name="Plant J.">
        <title>The pomegranate (Punica granatum L.) genome and the genomics of punicalagin biosynthesis.</title>
        <authorList>
            <person name="Qin G."/>
            <person name="Xu C."/>
            <person name="Ming R."/>
            <person name="Tang H."/>
            <person name="Guyot R."/>
            <person name="Kramer E.M."/>
            <person name="Hu Y."/>
            <person name="Yi X."/>
            <person name="Qi Y."/>
            <person name="Xu X."/>
            <person name="Gao Z."/>
            <person name="Pan H."/>
            <person name="Jian J."/>
            <person name="Tian Y."/>
            <person name="Yue Z."/>
            <person name="Xu Y."/>
        </authorList>
    </citation>
    <scope>NUCLEOTIDE SEQUENCE [LARGE SCALE GENOMIC DNA]</scope>
    <source>
        <strain evidence="3">cv. Dabenzi</strain>
    </source>
</reference>
<evidence type="ECO:0000256" key="1">
    <source>
        <dbReference type="SAM" id="MobiDB-lite"/>
    </source>
</evidence>
<name>A0A218WCL5_PUNGR</name>
<evidence type="ECO:0000313" key="2">
    <source>
        <dbReference type="EMBL" id="OWM70555.1"/>
    </source>
</evidence>
<sequence length="104" mass="11166">MASHGSRRGRQSRSRSQRSSGVLEAPHFSRVMNPKILQLGKIVVVDSSDAEVDDVRCHKEPKAAKEVEPSFAHRSLPQARVGGPSGVAVSPRIGWAANTEASPL</sequence>
<comment type="caution">
    <text evidence="2">The sequence shown here is derived from an EMBL/GenBank/DDBJ whole genome shotgun (WGS) entry which is preliminary data.</text>
</comment>
<feature type="compositionally biased region" description="Basic residues" evidence="1">
    <location>
        <begin position="1"/>
        <end position="16"/>
    </location>
</feature>
<dbReference type="Proteomes" id="UP000197138">
    <property type="component" value="Unassembled WGS sequence"/>
</dbReference>
<accession>A0A218WCL5</accession>
<dbReference type="AlphaFoldDB" id="A0A218WCL5"/>
<proteinExistence type="predicted"/>